<keyword evidence="1" id="KW-0813">Transport</keyword>
<dbReference type="Pfam" id="PF08718">
    <property type="entry name" value="GLTP"/>
    <property type="match status" value="1"/>
</dbReference>
<feature type="domain" description="Glycolipid transfer protein" evidence="2">
    <location>
        <begin position="39"/>
        <end position="187"/>
    </location>
</feature>
<proteinExistence type="predicted"/>
<dbReference type="GO" id="GO:1902388">
    <property type="term" value="F:ceramide 1-phosphate transfer activity"/>
    <property type="evidence" value="ECO:0007669"/>
    <property type="project" value="TreeGrafter"/>
</dbReference>
<dbReference type="Gene3D" id="1.10.3520.10">
    <property type="entry name" value="Glycolipid transfer protein"/>
    <property type="match status" value="1"/>
</dbReference>
<accession>A0AAV7J697</accession>
<dbReference type="PANTHER" id="PTHR10219:SF25">
    <property type="entry name" value="PLECKSTRIN HOMOLOGY DOMAIN-CONTAINING FAMILY A MEMBER 8"/>
    <property type="match status" value="1"/>
</dbReference>
<reference evidence="3 4" key="1">
    <citation type="journal article" date="2021" name="J. Hered.">
        <title>A chromosome-level genome assembly of the parasitoid wasp, Cotesia glomerata (Hymenoptera: Braconidae).</title>
        <authorList>
            <person name="Pinto B.J."/>
            <person name="Weis J.J."/>
            <person name="Gamble T."/>
            <person name="Ode P.J."/>
            <person name="Paul R."/>
            <person name="Zaspel J.M."/>
        </authorList>
    </citation>
    <scope>NUCLEOTIDE SEQUENCE [LARGE SCALE GENOMIC DNA]</scope>
    <source>
        <strain evidence="3">CgM1</strain>
    </source>
</reference>
<gene>
    <name evidence="3" type="ORF">KQX54_010517</name>
</gene>
<evidence type="ECO:0000256" key="1">
    <source>
        <dbReference type="ARBA" id="ARBA00022448"/>
    </source>
</evidence>
<name>A0AAV7J697_COTGL</name>
<dbReference type="FunFam" id="1.10.3520.10:FF:000001">
    <property type="entry name" value="Pleckstrin domain-containing family A member 8"/>
    <property type="match status" value="1"/>
</dbReference>
<dbReference type="InterPro" id="IPR036497">
    <property type="entry name" value="GLTP_sf"/>
</dbReference>
<keyword evidence="4" id="KW-1185">Reference proteome</keyword>
<sequence length="225" mass="25376">MSAVNENDWKADDNEDVRHSLELNYGLAIKFPKIVNGKINTTNFLAASQAVVQVLDKFGKVFAPIKYDMQMNIEKILTKYIANKEEHLTLQDLLLSERASGKKTVVVDALIWLTRGLKMIHLFVDRVVENARAVPPKTGTEAEDLVANIKNSYKESLEPYHGWMAQQLFGLLTKMAPTKSQLLLSLANNLPNQEAVTLNALENLSKGLKDNLVALNYFFRENRFA</sequence>
<dbReference type="AlphaFoldDB" id="A0AAV7J697"/>
<dbReference type="GO" id="GO:0016020">
    <property type="term" value="C:membrane"/>
    <property type="evidence" value="ECO:0007669"/>
    <property type="project" value="TreeGrafter"/>
</dbReference>
<dbReference type="GO" id="GO:0005829">
    <property type="term" value="C:cytosol"/>
    <property type="evidence" value="ECO:0007669"/>
    <property type="project" value="TreeGrafter"/>
</dbReference>
<dbReference type="PANTHER" id="PTHR10219">
    <property type="entry name" value="GLYCOLIPID TRANSFER PROTEIN-RELATED"/>
    <property type="match status" value="1"/>
</dbReference>
<dbReference type="InterPro" id="IPR014830">
    <property type="entry name" value="Glycolipid_transfer_prot_dom"/>
</dbReference>
<dbReference type="Proteomes" id="UP000826195">
    <property type="component" value="Unassembled WGS sequence"/>
</dbReference>
<protein>
    <recommendedName>
        <fullName evidence="2">Glycolipid transfer protein domain-containing protein</fullName>
    </recommendedName>
</protein>
<dbReference type="SUPFAM" id="SSF110004">
    <property type="entry name" value="Glycolipid transfer protein, GLTP"/>
    <property type="match status" value="1"/>
</dbReference>
<comment type="caution">
    <text evidence="3">The sequence shown here is derived from an EMBL/GenBank/DDBJ whole genome shotgun (WGS) entry which is preliminary data.</text>
</comment>
<evidence type="ECO:0000259" key="2">
    <source>
        <dbReference type="Pfam" id="PF08718"/>
    </source>
</evidence>
<evidence type="ECO:0000313" key="4">
    <source>
        <dbReference type="Proteomes" id="UP000826195"/>
    </source>
</evidence>
<dbReference type="EMBL" id="JAHXZJ010000001">
    <property type="protein sequence ID" value="KAH0567512.1"/>
    <property type="molecule type" value="Genomic_DNA"/>
</dbReference>
<dbReference type="GO" id="GO:1902387">
    <property type="term" value="F:ceramide 1-phosphate binding"/>
    <property type="evidence" value="ECO:0007669"/>
    <property type="project" value="TreeGrafter"/>
</dbReference>
<evidence type="ECO:0000313" key="3">
    <source>
        <dbReference type="EMBL" id="KAH0567512.1"/>
    </source>
</evidence>
<organism evidence="3 4">
    <name type="scientific">Cotesia glomerata</name>
    <name type="common">Lepidopteran parasitic wasp</name>
    <name type="synonym">Apanteles glomeratus</name>
    <dbReference type="NCBI Taxonomy" id="32391"/>
    <lineage>
        <taxon>Eukaryota</taxon>
        <taxon>Metazoa</taxon>
        <taxon>Ecdysozoa</taxon>
        <taxon>Arthropoda</taxon>
        <taxon>Hexapoda</taxon>
        <taxon>Insecta</taxon>
        <taxon>Pterygota</taxon>
        <taxon>Neoptera</taxon>
        <taxon>Endopterygota</taxon>
        <taxon>Hymenoptera</taxon>
        <taxon>Apocrita</taxon>
        <taxon>Ichneumonoidea</taxon>
        <taxon>Braconidae</taxon>
        <taxon>Microgastrinae</taxon>
        <taxon>Cotesia</taxon>
    </lineage>
</organism>